<sequence>MEEPPADKQSGEMTEGTEDIRGDTGDPDAGQPAAEVAAPDGAVQPLEMPCSQEPPPQNTDKGAQTEGMPEEGAPLPPTDVAAADDAPSGEGSALDKAVQAFSPAAAVAADASHEDNVEPPVPTAAKPQAEEDCIGPQTLPNTLEHPAHYSI</sequence>
<organism evidence="2 3">
    <name type="scientific">Symbiodinium natans</name>
    <dbReference type="NCBI Taxonomy" id="878477"/>
    <lineage>
        <taxon>Eukaryota</taxon>
        <taxon>Sar</taxon>
        <taxon>Alveolata</taxon>
        <taxon>Dinophyceae</taxon>
        <taxon>Suessiales</taxon>
        <taxon>Symbiodiniaceae</taxon>
        <taxon>Symbiodinium</taxon>
    </lineage>
</organism>
<dbReference type="Proteomes" id="UP000604046">
    <property type="component" value="Unassembled WGS sequence"/>
</dbReference>
<feature type="compositionally biased region" description="Basic and acidic residues" evidence="1">
    <location>
        <begin position="1"/>
        <end position="10"/>
    </location>
</feature>
<reference evidence="2" key="1">
    <citation type="submission" date="2021-02" db="EMBL/GenBank/DDBJ databases">
        <authorList>
            <person name="Dougan E. K."/>
            <person name="Rhodes N."/>
            <person name="Thang M."/>
            <person name="Chan C."/>
        </authorList>
    </citation>
    <scope>NUCLEOTIDE SEQUENCE</scope>
</reference>
<protein>
    <submittedName>
        <fullName evidence="2">Uncharacterized protein</fullName>
    </submittedName>
</protein>
<feature type="region of interest" description="Disordered" evidence="1">
    <location>
        <begin position="1"/>
        <end position="151"/>
    </location>
</feature>
<dbReference type="AlphaFoldDB" id="A0A812TRX8"/>
<accession>A0A812TRX8</accession>
<evidence type="ECO:0000313" key="3">
    <source>
        <dbReference type="Proteomes" id="UP000604046"/>
    </source>
</evidence>
<keyword evidence="3" id="KW-1185">Reference proteome</keyword>
<gene>
    <name evidence="2" type="ORF">SNAT2548_LOCUS29988</name>
</gene>
<name>A0A812TRX8_9DINO</name>
<evidence type="ECO:0000256" key="1">
    <source>
        <dbReference type="SAM" id="MobiDB-lite"/>
    </source>
</evidence>
<feature type="compositionally biased region" description="Low complexity" evidence="1">
    <location>
        <begin position="97"/>
        <end position="110"/>
    </location>
</feature>
<comment type="caution">
    <text evidence="2">The sequence shown here is derived from an EMBL/GenBank/DDBJ whole genome shotgun (WGS) entry which is preliminary data.</text>
</comment>
<proteinExistence type="predicted"/>
<dbReference type="EMBL" id="CAJNDS010002586">
    <property type="protein sequence ID" value="CAE7535109.1"/>
    <property type="molecule type" value="Genomic_DNA"/>
</dbReference>
<evidence type="ECO:0000313" key="2">
    <source>
        <dbReference type="EMBL" id="CAE7535109.1"/>
    </source>
</evidence>